<feature type="domain" description="DAGKc" evidence="1">
    <location>
        <begin position="45"/>
        <end position="125"/>
    </location>
</feature>
<name>A0A2M6WUM9_9BACT</name>
<evidence type="ECO:0000313" key="2">
    <source>
        <dbReference type="EMBL" id="PIT96509.1"/>
    </source>
</evidence>
<dbReference type="Gene3D" id="3.40.50.10330">
    <property type="entry name" value="Probable inorganic polyphosphate/atp-NAD kinase, domain 1"/>
    <property type="match status" value="1"/>
</dbReference>
<evidence type="ECO:0000259" key="1">
    <source>
        <dbReference type="PROSITE" id="PS50146"/>
    </source>
</evidence>
<dbReference type="AlphaFoldDB" id="A0A2M6WUM9"/>
<proteinExistence type="predicted"/>
<protein>
    <recommendedName>
        <fullName evidence="1">DAGKc domain-containing protein</fullName>
    </recommendedName>
</protein>
<evidence type="ECO:0000313" key="3">
    <source>
        <dbReference type="Proteomes" id="UP000228533"/>
    </source>
</evidence>
<dbReference type="EMBL" id="PFAM01000001">
    <property type="protein sequence ID" value="PIT96509.1"/>
    <property type="molecule type" value="Genomic_DNA"/>
</dbReference>
<comment type="caution">
    <text evidence="2">The sequence shown here is derived from an EMBL/GenBank/DDBJ whole genome shotgun (WGS) entry which is preliminary data.</text>
</comment>
<dbReference type="InterPro" id="IPR017438">
    <property type="entry name" value="ATP-NAD_kinase_N"/>
</dbReference>
<dbReference type="SUPFAM" id="SSF111331">
    <property type="entry name" value="NAD kinase/diacylglycerol kinase-like"/>
    <property type="match status" value="1"/>
</dbReference>
<dbReference type="InterPro" id="IPR016064">
    <property type="entry name" value="NAD/diacylglycerol_kinase_sf"/>
</dbReference>
<dbReference type="Proteomes" id="UP000228533">
    <property type="component" value="Unassembled WGS sequence"/>
</dbReference>
<dbReference type="GO" id="GO:0016301">
    <property type="term" value="F:kinase activity"/>
    <property type="evidence" value="ECO:0007669"/>
    <property type="project" value="InterPro"/>
</dbReference>
<reference evidence="3" key="1">
    <citation type="submission" date="2017-09" db="EMBL/GenBank/DDBJ databases">
        <title>Depth-based differentiation of microbial function through sediment-hosted aquifers and enrichment of novel symbionts in the deep terrestrial subsurface.</title>
        <authorList>
            <person name="Probst A.J."/>
            <person name="Ladd B."/>
            <person name="Jarett J.K."/>
            <person name="Geller-Mcgrath D.E."/>
            <person name="Sieber C.M.K."/>
            <person name="Emerson J.B."/>
            <person name="Anantharaman K."/>
            <person name="Thomas B.C."/>
            <person name="Malmstrom R."/>
            <person name="Stieglmeier M."/>
            <person name="Klingl A."/>
            <person name="Woyke T."/>
            <person name="Ryan C.M."/>
            <person name="Banfield J.F."/>
        </authorList>
    </citation>
    <scope>NUCLEOTIDE SEQUENCE [LARGE SCALE GENOMIC DNA]</scope>
</reference>
<accession>A0A2M6WUM9</accession>
<organism evidence="2 3">
    <name type="scientific">Candidatus Falkowbacteria bacterium CG10_big_fil_rev_8_21_14_0_10_37_14</name>
    <dbReference type="NCBI Taxonomy" id="1974561"/>
    <lineage>
        <taxon>Bacteria</taxon>
        <taxon>Candidatus Falkowiibacteriota</taxon>
    </lineage>
</organism>
<dbReference type="InterPro" id="IPR001206">
    <property type="entry name" value="Diacylglycerol_kinase_cat_dom"/>
</dbReference>
<dbReference type="Pfam" id="PF00781">
    <property type="entry name" value="DAGK_cat"/>
    <property type="match status" value="1"/>
</dbReference>
<gene>
    <name evidence="2" type="ORF">COT94_00060</name>
</gene>
<sequence>MYTYIYDAALTDKKYSNALNKIEGKLTDLGLSGRICRLSPLRNLRDVVSDELRRLPETIVVVGGDSLLIQVIALLKGSPIPLAIIPLGESIKLANSFGITEDTAAQVLSARRIIAIDGGSADGRFFLKKALVIGDDLRIIVDDNYSVRPNKQDSVEVFNFLNDDEDCCLPDRPHPQSGKLCLVISRRDNSFLGKSRLVDQTMISCKHLEVIGEAVSGILDDSLELRQLNLFDCVPSAFNLIVGKQRNF</sequence>
<dbReference type="PROSITE" id="PS50146">
    <property type="entry name" value="DAGK"/>
    <property type="match status" value="1"/>
</dbReference>